<gene>
    <name evidence="3" type="ORF">C8N24_2549</name>
</gene>
<keyword evidence="1" id="KW-1133">Transmembrane helix</keyword>
<feature type="transmembrane region" description="Helical" evidence="1">
    <location>
        <begin position="710"/>
        <end position="729"/>
    </location>
</feature>
<keyword evidence="1" id="KW-0472">Membrane</keyword>
<dbReference type="InterPro" id="IPR011646">
    <property type="entry name" value="KAP_P-loop"/>
</dbReference>
<dbReference type="InterPro" id="IPR036322">
    <property type="entry name" value="WD40_repeat_dom_sf"/>
</dbReference>
<dbReference type="RefSeq" id="WP_147447764.1">
    <property type="nucleotide sequence ID" value="NZ_RBIL01000001.1"/>
</dbReference>
<sequence>MDRDRFSASVRRVADSFSKPVTAGGFAGALTGLPLPDGGDDRLASEWLERCEPLLVAETGLDEAAVAVALGRLEPPVGRALRGDEAPLHEWAKRPRVTGYAELTRLEGDHNTCAISPDGRRIAYGGDDGQLHIRVLDTEDEEVVNYRDAVVDCAYGPGGALAVALADGSIRLHGTEIVMRHEGVRSLAFVGEAIVAASSDGTVRSLTQQTSIVLLSAEQGEGMRRHAAAGDLMAFPIDAGVLLYDDEATVLPSGPVATCAIGASGRHVAAATQDGALLLWDLTRPDLPYTAASRGVRGCGFSDDGRVVLAADEDGVRGFDVVSGAPLGTSDGAALGTVWRCATGPNGMVAVASDSGTAVYEPVAGHMTLAEVAPDSLGGTDLLGVAADAAALADVISAKTTSPPLSIGLFADWGSGKSFLIKLIQERVRILSRRASGNPDAAAHCAHVRNVEFNAWHFADANLWASLASHILDAMAKPEAGTDARTAAARLAKLEELLAAESATGRQLERAHRKAVRAQTLRRLGFLALGRDSEKTLGELKDAWTWLRILLGVIVPIGVLAAVLIGLVGLDAAKTSVTAALAAAATFGVTAKRVADALGSFSPTSVETVKNAKAEVEAAKAREAGLREEYDDLAHGRALARYAAKRGGSGDYRSQLGLISRIHEDFERMSDLLTGQRGARGGDKDLPQIDRIVLYIDDLDRCSPKRVVEVLEAVHLILALPLFVVVIAVDPRWLLQSLKLHYAELLKAQDEPHWQSTPLNYLEKIIQIPFTLRPMGPAGTTALVSSLLPVYVPVTDSPAETATPATPSAPVTLAPAPATGTPTPRTPAPALLNPRQLVLTERERDFAALVARELHTPRAVKKLTNIYRLVRARLEEDAEAFIATRGADMPEFQAVLILLTVLIAYPDEASGLLLKLDEQQGAWSSRQIGGELGAFLDRATEQAINGATTSTEPFRRHALELARYSFAAGQEVYAKR</sequence>
<dbReference type="Pfam" id="PF07693">
    <property type="entry name" value="KAP_NTPase"/>
    <property type="match status" value="1"/>
</dbReference>
<dbReference type="Gene3D" id="2.130.10.10">
    <property type="entry name" value="YVTN repeat-like/Quinoprotein amine dehydrogenase"/>
    <property type="match status" value="2"/>
</dbReference>
<accession>A0A660LEF8</accession>
<dbReference type="AlphaFoldDB" id="A0A660LEF8"/>
<keyword evidence="1" id="KW-0812">Transmembrane</keyword>
<dbReference type="SMART" id="SM00320">
    <property type="entry name" value="WD40"/>
    <property type="match status" value="5"/>
</dbReference>
<keyword evidence="4" id="KW-1185">Reference proteome</keyword>
<feature type="transmembrane region" description="Helical" evidence="1">
    <location>
        <begin position="546"/>
        <end position="570"/>
    </location>
</feature>
<dbReference type="InterPro" id="IPR001680">
    <property type="entry name" value="WD40_rpt"/>
</dbReference>
<dbReference type="Proteomes" id="UP000278962">
    <property type="component" value="Unassembled WGS sequence"/>
</dbReference>
<dbReference type="PANTHER" id="PTHR22674">
    <property type="entry name" value="NTPASE, KAP FAMILY P-LOOP DOMAIN-CONTAINING 1"/>
    <property type="match status" value="1"/>
</dbReference>
<reference evidence="3 4" key="1">
    <citation type="submission" date="2018-10" db="EMBL/GenBank/DDBJ databases">
        <title>Genomic Encyclopedia of Archaeal and Bacterial Type Strains, Phase II (KMG-II): from individual species to whole genera.</title>
        <authorList>
            <person name="Goeker M."/>
        </authorList>
    </citation>
    <scope>NUCLEOTIDE SEQUENCE [LARGE SCALE GENOMIC DNA]</scope>
    <source>
        <strain evidence="3 4">DSM 14954</strain>
    </source>
</reference>
<dbReference type="OrthoDB" id="88903at2"/>
<evidence type="ECO:0000313" key="4">
    <source>
        <dbReference type="Proteomes" id="UP000278962"/>
    </source>
</evidence>
<name>A0A660LEF8_9ACTN</name>
<comment type="caution">
    <text evidence="3">The sequence shown here is derived from an EMBL/GenBank/DDBJ whole genome shotgun (WGS) entry which is preliminary data.</text>
</comment>
<proteinExistence type="predicted"/>
<feature type="domain" description="KAP NTPase" evidence="2">
    <location>
        <begin position="389"/>
        <end position="867"/>
    </location>
</feature>
<evidence type="ECO:0000259" key="2">
    <source>
        <dbReference type="Pfam" id="PF07693"/>
    </source>
</evidence>
<dbReference type="EMBL" id="RBIL01000001">
    <property type="protein sequence ID" value="RKQ92696.1"/>
    <property type="molecule type" value="Genomic_DNA"/>
</dbReference>
<evidence type="ECO:0000313" key="3">
    <source>
        <dbReference type="EMBL" id="RKQ92696.1"/>
    </source>
</evidence>
<organism evidence="3 4">
    <name type="scientific">Solirubrobacter pauli</name>
    <dbReference type="NCBI Taxonomy" id="166793"/>
    <lineage>
        <taxon>Bacteria</taxon>
        <taxon>Bacillati</taxon>
        <taxon>Actinomycetota</taxon>
        <taxon>Thermoleophilia</taxon>
        <taxon>Solirubrobacterales</taxon>
        <taxon>Solirubrobacteraceae</taxon>
        <taxon>Solirubrobacter</taxon>
    </lineage>
</organism>
<dbReference type="SUPFAM" id="SSF50978">
    <property type="entry name" value="WD40 repeat-like"/>
    <property type="match status" value="1"/>
</dbReference>
<dbReference type="PANTHER" id="PTHR22674:SF6">
    <property type="entry name" value="NTPASE KAP FAMILY P-LOOP DOMAIN-CONTAINING PROTEIN 1"/>
    <property type="match status" value="1"/>
</dbReference>
<dbReference type="InterPro" id="IPR052754">
    <property type="entry name" value="NTPase_KAP_P-loop"/>
</dbReference>
<protein>
    <submittedName>
        <fullName evidence="3">KAP-like P-loop domain-containing protein</fullName>
    </submittedName>
</protein>
<dbReference type="InterPro" id="IPR015943">
    <property type="entry name" value="WD40/YVTN_repeat-like_dom_sf"/>
</dbReference>
<evidence type="ECO:0000256" key="1">
    <source>
        <dbReference type="SAM" id="Phobius"/>
    </source>
</evidence>